<gene>
    <name evidence="1" type="ORF">V5E97_27990</name>
</gene>
<proteinExistence type="predicted"/>
<dbReference type="AlphaFoldDB" id="A0AAU7CB11"/>
<name>A0AAU7CB11_9BACT</name>
<protein>
    <submittedName>
        <fullName evidence="1">Uncharacterized protein</fullName>
    </submittedName>
</protein>
<dbReference type="RefSeq" id="WP_406694890.1">
    <property type="nucleotide sequence ID" value="NZ_CP155447.1"/>
</dbReference>
<evidence type="ECO:0000313" key="1">
    <source>
        <dbReference type="EMBL" id="XBH02147.1"/>
    </source>
</evidence>
<reference evidence="1" key="1">
    <citation type="submission" date="2024-05" db="EMBL/GenBank/DDBJ databases">
        <title>Planctomycetes of the genus Singulisphaera possess chitinolytic capabilities.</title>
        <authorList>
            <person name="Ivanova A."/>
        </authorList>
    </citation>
    <scope>NUCLEOTIDE SEQUENCE</scope>
    <source>
        <strain evidence="1">Ch08T</strain>
    </source>
</reference>
<dbReference type="EMBL" id="CP155447">
    <property type="protein sequence ID" value="XBH02147.1"/>
    <property type="molecule type" value="Genomic_DNA"/>
</dbReference>
<sequence length="290" mass="32741">MRGRFIRLVPMVGIAFTVCTPVFVFAQVRKEVVEPAKREVVQRKAAVLQPARVQLADPVVIIANGMDPGWTRQFRPILQVEYLFLRMVCNPSKEERLPIARAGFKSLDAAAKSYLEWQNNQNMIVAGRLVERPANPDPRKMIQNALVDSAKTHLSSSQFERYRAELDARSAEQKRVAILNLVAKLDHSLVLSPEQRDQISESLSSHWEEAWAQGFQSFSLDNQYFPMVPDPLVAKHLNANQKTIWSGLQKVTFNSNGLGSFMNAQAQNLPLDDEFSDEVAQEDPKPATKK</sequence>
<accession>A0AAU7CB11</accession>
<organism evidence="1">
    <name type="scientific">Singulisphaera sp. Ch08</name>
    <dbReference type="NCBI Taxonomy" id="3120278"/>
    <lineage>
        <taxon>Bacteria</taxon>
        <taxon>Pseudomonadati</taxon>
        <taxon>Planctomycetota</taxon>
        <taxon>Planctomycetia</taxon>
        <taxon>Isosphaerales</taxon>
        <taxon>Isosphaeraceae</taxon>
        <taxon>Singulisphaera</taxon>
    </lineage>
</organism>